<dbReference type="InterPro" id="IPR044607">
    <property type="entry name" value="RKD-like"/>
</dbReference>
<dbReference type="OrthoDB" id="6270329at2759"/>
<keyword evidence="4" id="KW-0238">DNA-binding</keyword>
<feature type="domain" description="RWP-RK" evidence="8">
    <location>
        <begin position="1"/>
        <end position="72"/>
    </location>
</feature>
<feature type="region of interest" description="Disordered" evidence="7">
    <location>
        <begin position="150"/>
        <end position="202"/>
    </location>
</feature>
<dbReference type="GO" id="GO:0003677">
    <property type="term" value="F:DNA binding"/>
    <property type="evidence" value="ECO:0007669"/>
    <property type="project" value="UniProtKB-KW"/>
</dbReference>
<evidence type="ECO:0000256" key="5">
    <source>
        <dbReference type="ARBA" id="ARBA00023163"/>
    </source>
</evidence>
<dbReference type="GO" id="GO:0003700">
    <property type="term" value="F:DNA-binding transcription factor activity"/>
    <property type="evidence" value="ECO:0007669"/>
    <property type="project" value="InterPro"/>
</dbReference>
<reference evidence="9 10" key="1">
    <citation type="journal article" date="2010" name="Cell">
        <title>The genome of Naegleria gruberi illuminates early eukaryotic versatility.</title>
        <authorList>
            <person name="Fritz-Laylin L.K."/>
            <person name="Prochnik S.E."/>
            <person name="Ginger M.L."/>
            <person name="Dacks J.B."/>
            <person name="Carpenter M.L."/>
            <person name="Field M.C."/>
            <person name="Kuo A."/>
            <person name="Paredez A."/>
            <person name="Chapman J."/>
            <person name="Pham J."/>
            <person name="Shu S."/>
            <person name="Neupane R."/>
            <person name="Cipriano M."/>
            <person name="Mancuso J."/>
            <person name="Tu H."/>
            <person name="Salamov A."/>
            <person name="Lindquist E."/>
            <person name="Shapiro H."/>
            <person name="Lucas S."/>
            <person name="Grigoriev I.V."/>
            <person name="Cande W.Z."/>
            <person name="Fulton C."/>
            <person name="Rokhsar D.S."/>
            <person name="Dawson S.C."/>
        </authorList>
    </citation>
    <scope>NUCLEOTIDE SEQUENCE [LARGE SCALE GENOMIC DNA]</scope>
    <source>
        <strain evidence="9 10">NEG-M</strain>
    </source>
</reference>
<evidence type="ECO:0000256" key="4">
    <source>
        <dbReference type="ARBA" id="ARBA00023125"/>
    </source>
</evidence>
<comment type="function">
    <text evidence="1">Putative transcription factor.</text>
</comment>
<keyword evidence="3" id="KW-0175">Coiled coil</keyword>
<dbReference type="RefSeq" id="XP_002671084.1">
    <property type="nucleotide sequence ID" value="XM_002671038.1"/>
</dbReference>
<keyword evidence="6" id="KW-0539">Nucleus</keyword>
<dbReference type="PROSITE" id="PS51519">
    <property type="entry name" value="RWP_RK"/>
    <property type="match status" value="1"/>
</dbReference>
<sequence length="550" mass="62030">MKFQINKEQIQQYFHLPLEEAAIKLGCCSSVLKRTCRQLGIKRWPYRRMKSLSKRQNQLQQQLTTLHDQYMKSRKQLEDVEGEMDVIIKEELSGIAEGATVIIDDANIDVDPTLDYDQNDIININTASSSTGNPTTFNFNNNFEIMLIPSSSTSSTSSPPSSSTLASSSSVSSLPNHHVHTSSSYVSPQQQQPSKPVISPSQQHVIRDVELNMQHNNNSNMDMMMPIHNASSNSFTAPSTSFNNNLHRTMCESNNGDPISMTTNMHISPQQQQVGHQQHANNLCNTSLHESFDHAFGNVVNNNQFMQSSHVDANKHSCNGISNTASSSSSGWNNEKSELDTSQYNNLDNEHSFDASVHESINTADYTTRGRGGYSFPNHKHDSSRSPSSNYAMQHVEPCFRPLISTLDGVNVNAALTNDRGVLMWFSKGLMETLPSYFNTKAVNKDYTKDDTFKGSTIDVYESFYRRRATHGTIRMIQCFFERYVVVDSHGVMLDHYSAHPSAGSHYMWYLHVRKETDFSLISSYFNPSDRNKALQFGVPYTFELEDDNK</sequence>
<protein>
    <submittedName>
        <fullName evidence="9">Predicted protein</fullName>
    </submittedName>
</protein>
<organism evidence="10">
    <name type="scientific">Naegleria gruberi</name>
    <name type="common">Amoeba</name>
    <dbReference type="NCBI Taxonomy" id="5762"/>
    <lineage>
        <taxon>Eukaryota</taxon>
        <taxon>Discoba</taxon>
        <taxon>Heterolobosea</taxon>
        <taxon>Tetramitia</taxon>
        <taxon>Eutetramitia</taxon>
        <taxon>Vahlkampfiidae</taxon>
        <taxon>Naegleria</taxon>
    </lineage>
</organism>
<evidence type="ECO:0000313" key="10">
    <source>
        <dbReference type="Proteomes" id="UP000006671"/>
    </source>
</evidence>
<dbReference type="PANTHER" id="PTHR46373:SF2">
    <property type="entry name" value="RWP-RK DOMAIN-CONTAINING PROTEIN"/>
    <property type="match status" value="1"/>
</dbReference>
<proteinExistence type="predicted"/>
<name>D2VXR5_NAEGR</name>
<dbReference type="Proteomes" id="UP000006671">
    <property type="component" value="Unassembled WGS sequence"/>
</dbReference>
<dbReference type="KEGG" id="ngr:NAEGRDRAFT_59526"/>
<feature type="region of interest" description="Disordered" evidence="7">
    <location>
        <begin position="367"/>
        <end position="390"/>
    </location>
</feature>
<evidence type="ECO:0000313" key="9">
    <source>
        <dbReference type="EMBL" id="EFC38340.1"/>
    </source>
</evidence>
<dbReference type="VEuPathDB" id="AmoebaDB:NAEGRDRAFT_59526"/>
<evidence type="ECO:0000256" key="2">
    <source>
        <dbReference type="ARBA" id="ARBA00023015"/>
    </source>
</evidence>
<dbReference type="Pfam" id="PF02042">
    <property type="entry name" value="RWP-RK"/>
    <property type="match status" value="1"/>
</dbReference>
<dbReference type="AlphaFoldDB" id="D2VXR5"/>
<keyword evidence="5" id="KW-0804">Transcription</keyword>
<evidence type="ECO:0000256" key="7">
    <source>
        <dbReference type="SAM" id="MobiDB-lite"/>
    </source>
</evidence>
<evidence type="ECO:0000259" key="8">
    <source>
        <dbReference type="PROSITE" id="PS51519"/>
    </source>
</evidence>
<evidence type="ECO:0000256" key="1">
    <source>
        <dbReference type="ARBA" id="ARBA00004049"/>
    </source>
</evidence>
<dbReference type="InParanoid" id="D2VXR5"/>
<keyword evidence="10" id="KW-1185">Reference proteome</keyword>
<keyword evidence="2" id="KW-0805">Transcription regulation</keyword>
<evidence type="ECO:0000256" key="3">
    <source>
        <dbReference type="ARBA" id="ARBA00023054"/>
    </source>
</evidence>
<accession>D2VXR5</accession>
<dbReference type="InterPro" id="IPR003035">
    <property type="entry name" value="RWP-RK_dom"/>
</dbReference>
<feature type="compositionally biased region" description="Low complexity" evidence="7">
    <location>
        <begin position="182"/>
        <end position="202"/>
    </location>
</feature>
<feature type="compositionally biased region" description="Low complexity" evidence="7">
    <location>
        <begin position="150"/>
        <end position="173"/>
    </location>
</feature>
<evidence type="ECO:0000256" key="6">
    <source>
        <dbReference type="ARBA" id="ARBA00023242"/>
    </source>
</evidence>
<dbReference type="GeneID" id="8863543"/>
<gene>
    <name evidence="9" type="ORF">NAEGRDRAFT_59526</name>
</gene>
<dbReference type="EMBL" id="GG738908">
    <property type="protein sequence ID" value="EFC38340.1"/>
    <property type="molecule type" value="Genomic_DNA"/>
</dbReference>
<dbReference type="PANTHER" id="PTHR46373">
    <property type="entry name" value="PROTEIN RKD4"/>
    <property type="match status" value="1"/>
</dbReference>